<reference evidence="1 2" key="1">
    <citation type="submission" date="2019-06" db="EMBL/GenBank/DDBJ databases">
        <authorList>
            <person name="Broberg M."/>
        </authorList>
    </citation>
    <scope>NUCLEOTIDE SEQUENCE [LARGE SCALE GENOMIC DNA]</scope>
</reference>
<keyword evidence="2" id="KW-1185">Reference proteome</keyword>
<protein>
    <submittedName>
        <fullName evidence="1">Uncharacterized protein</fullName>
    </submittedName>
</protein>
<organism evidence="1 2">
    <name type="scientific">Bionectria ochroleuca</name>
    <name type="common">Gliocladium roseum</name>
    <dbReference type="NCBI Taxonomy" id="29856"/>
    <lineage>
        <taxon>Eukaryota</taxon>
        <taxon>Fungi</taxon>
        <taxon>Dikarya</taxon>
        <taxon>Ascomycota</taxon>
        <taxon>Pezizomycotina</taxon>
        <taxon>Sordariomycetes</taxon>
        <taxon>Hypocreomycetidae</taxon>
        <taxon>Hypocreales</taxon>
        <taxon>Bionectriaceae</taxon>
        <taxon>Clonostachys</taxon>
    </lineage>
</organism>
<comment type="caution">
    <text evidence="1">The sequence shown here is derived from an EMBL/GenBank/DDBJ whole genome shotgun (WGS) entry which is preliminary data.</text>
</comment>
<name>A0ABY6TPY3_BIOOC</name>
<dbReference type="Proteomes" id="UP000766486">
    <property type="component" value="Unassembled WGS sequence"/>
</dbReference>
<dbReference type="EMBL" id="CABFNS010000021">
    <property type="protein sequence ID" value="VUC20014.1"/>
    <property type="molecule type" value="Genomic_DNA"/>
</dbReference>
<sequence>MASARDQQLGVGRERCFGKLFKGGSSSRTKRGKVGVDQERIDGWSSGVATEFRAVLDATF</sequence>
<evidence type="ECO:0000313" key="1">
    <source>
        <dbReference type="EMBL" id="VUC20014.1"/>
    </source>
</evidence>
<accession>A0ABY6TPY3</accession>
<proteinExistence type="predicted"/>
<gene>
    <name evidence="1" type="ORF">CLO192961_LOCUS9328</name>
</gene>
<evidence type="ECO:0000313" key="2">
    <source>
        <dbReference type="Proteomes" id="UP000766486"/>
    </source>
</evidence>